<feature type="transmembrane region" description="Helical" evidence="1">
    <location>
        <begin position="12"/>
        <end position="32"/>
    </location>
</feature>
<accession>A0A6C0L912</accession>
<feature type="transmembrane region" description="Helical" evidence="1">
    <location>
        <begin position="44"/>
        <end position="65"/>
    </location>
</feature>
<protein>
    <submittedName>
        <fullName evidence="2">Uncharacterized protein</fullName>
    </submittedName>
</protein>
<organism evidence="2">
    <name type="scientific">viral metagenome</name>
    <dbReference type="NCBI Taxonomy" id="1070528"/>
    <lineage>
        <taxon>unclassified sequences</taxon>
        <taxon>metagenomes</taxon>
        <taxon>organismal metagenomes</taxon>
    </lineage>
</organism>
<dbReference type="AlphaFoldDB" id="A0A6C0L912"/>
<proteinExistence type="predicted"/>
<reference evidence="2" key="1">
    <citation type="journal article" date="2020" name="Nature">
        <title>Giant virus diversity and host interactions through global metagenomics.</title>
        <authorList>
            <person name="Schulz F."/>
            <person name="Roux S."/>
            <person name="Paez-Espino D."/>
            <person name="Jungbluth S."/>
            <person name="Walsh D.A."/>
            <person name="Denef V.J."/>
            <person name="McMahon K.D."/>
            <person name="Konstantinidis K.T."/>
            <person name="Eloe-Fadrosh E.A."/>
            <person name="Kyrpides N.C."/>
            <person name="Woyke T."/>
        </authorList>
    </citation>
    <scope>NUCLEOTIDE SEQUENCE</scope>
    <source>
        <strain evidence="2">GVMAG-M-3300027759-16</strain>
    </source>
</reference>
<sequence>MDVLTLVTNPLALTLLSATAFGLSFGMLLMNVNLNTVYSGSVKVGWWGGTVITSMVALLSFYICFNTSPHFNAYLVVLAITTLLIVHTALILNQLNMTIV</sequence>
<keyword evidence="1" id="KW-1133">Transmembrane helix</keyword>
<dbReference type="EMBL" id="MN740437">
    <property type="protein sequence ID" value="QHU26154.1"/>
    <property type="molecule type" value="Genomic_DNA"/>
</dbReference>
<evidence type="ECO:0000313" key="2">
    <source>
        <dbReference type="EMBL" id="QHU26154.1"/>
    </source>
</evidence>
<keyword evidence="1" id="KW-0472">Membrane</keyword>
<evidence type="ECO:0000256" key="1">
    <source>
        <dbReference type="SAM" id="Phobius"/>
    </source>
</evidence>
<name>A0A6C0L912_9ZZZZ</name>
<feature type="transmembrane region" description="Helical" evidence="1">
    <location>
        <begin position="71"/>
        <end position="92"/>
    </location>
</feature>
<keyword evidence="1" id="KW-0812">Transmembrane</keyword>